<dbReference type="PANTHER" id="PTHR42718">
    <property type="entry name" value="MAJOR FACILITATOR SUPERFAMILY MULTIDRUG TRANSPORTER MFSC"/>
    <property type="match status" value="1"/>
</dbReference>
<gene>
    <name evidence="11" type="ORF">JH395_01165</name>
    <name evidence="10" type="ORF">Lp19_1765</name>
    <name evidence="9" type="ORF">Nizo2260_0343</name>
</gene>
<dbReference type="RefSeq" id="WP_003641855.1">
    <property type="nucleotide sequence ID" value="NZ_AP018405.1"/>
</dbReference>
<dbReference type="PRINTS" id="PR01036">
    <property type="entry name" value="TCRTETB"/>
</dbReference>
<evidence type="ECO:0000256" key="2">
    <source>
        <dbReference type="ARBA" id="ARBA00022448"/>
    </source>
</evidence>
<dbReference type="Proteomes" id="UP000076989">
    <property type="component" value="Unassembled WGS sequence"/>
</dbReference>
<evidence type="ECO:0000313" key="9">
    <source>
        <dbReference type="EMBL" id="KZU08690.1"/>
    </source>
</evidence>
<feature type="transmembrane region" description="Helical" evidence="7">
    <location>
        <begin position="196"/>
        <end position="215"/>
    </location>
</feature>
<dbReference type="Gene3D" id="1.20.1250.20">
    <property type="entry name" value="MFS general substrate transporter like domains"/>
    <property type="match status" value="1"/>
</dbReference>
<dbReference type="Proteomes" id="UP000076882">
    <property type="component" value="Unassembled WGS sequence"/>
</dbReference>
<dbReference type="AlphaFoldDB" id="A0A0G9FIY2"/>
<feature type="transmembrane region" description="Helical" evidence="7">
    <location>
        <begin position="7"/>
        <end position="34"/>
    </location>
</feature>
<evidence type="ECO:0000313" key="14">
    <source>
        <dbReference type="Proteomes" id="UP000595466"/>
    </source>
</evidence>
<feature type="transmembrane region" description="Helical" evidence="7">
    <location>
        <begin position="134"/>
        <end position="156"/>
    </location>
</feature>
<name>A0A0G9FIY2_LACPN</name>
<dbReference type="InterPro" id="IPR011701">
    <property type="entry name" value="MFS"/>
</dbReference>
<reference evidence="12 13" key="1">
    <citation type="submission" date="2016-03" db="EMBL/GenBank/DDBJ databases">
        <title>Comparative genomics of 54 Lactobacillus plantarum strains reveals genomic uncoupling from niche constraints.</title>
        <authorList>
            <person name="Martino M.E."/>
        </authorList>
    </citation>
    <scope>NUCLEOTIDE SEQUENCE [LARGE SCALE GENOMIC DNA]</scope>
    <source>
        <strain evidence="10 12">19.1</strain>
        <strain evidence="9 13">Nizo2260</strain>
    </source>
</reference>
<feature type="transmembrane region" description="Helical" evidence="7">
    <location>
        <begin position="162"/>
        <end position="184"/>
    </location>
</feature>
<feature type="transmembrane region" description="Helical" evidence="7">
    <location>
        <begin position="401"/>
        <end position="420"/>
    </location>
</feature>
<feature type="transmembrane region" description="Helical" evidence="7">
    <location>
        <begin position="354"/>
        <end position="373"/>
    </location>
</feature>
<evidence type="ECO:0000256" key="1">
    <source>
        <dbReference type="ARBA" id="ARBA00004651"/>
    </source>
</evidence>
<accession>A0A0G9FIY2</accession>
<evidence type="ECO:0000259" key="8">
    <source>
        <dbReference type="PROSITE" id="PS50850"/>
    </source>
</evidence>
<dbReference type="PATRIC" id="fig|1590.143.peg.2192"/>
<proteinExistence type="predicted"/>
<evidence type="ECO:0000256" key="4">
    <source>
        <dbReference type="ARBA" id="ARBA00022692"/>
    </source>
</evidence>
<feature type="transmembrane region" description="Helical" evidence="7">
    <location>
        <begin position="227"/>
        <end position="245"/>
    </location>
</feature>
<evidence type="ECO:0000256" key="3">
    <source>
        <dbReference type="ARBA" id="ARBA00022475"/>
    </source>
</evidence>
<dbReference type="InterPro" id="IPR020846">
    <property type="entry name" value="MFS_dom"/>
</dbReference>
<dbReference type="OMA" id="FILCWAM"/>
<evidence type="ECO:0000313" key="12">
    <source>
        <dbReference type="Proteomes" id="UP000076882"/>
    </source>
</evidence>
<dbReference type="Gene3D" id="1.20.1720.10">
    <property type="entry name" value="Multidrug resistance protein D"/>
    <property type="match status" value="1"/>
</dbReference>
<evidence type="ECO:0000256" key="6">
    <source>
        <dbReference type="ARBA" id="ARBA00023136"/>
    </source>
</evidence>
<reference evidence="11 14" key="2">
    <citation type="submission" date="2020-12" db="EMBL/GenBank/DDBJ databases">
        <title>Whole genome sequencing of Lactobacillus plantarum PC518.</title>
        <authorList>
            <person name="Guo Q."/>
        </authorList>
    </citation>
    <scope>NUCLEOTIDE SEQUENCE [LARGE SCALE GENOMIC DNA]</scope>
    <source>
        <strain evidence="11 14">PC518</strain>
    </source>
</reference>
<dbReference type="GO" id="GO:0005886">
    <property type="term" value="C:plasma membrane"/>
    <property type="evidence" value="ECO:0007669"/>
    <property type="project" value="UniProtKB-SubCell"/>
</dbReference>
<dbReference type="CDD" id="cd17321">
    <property type="entry name" value="MFS_MMR_MDR_like"/>
    <property type="match status" value="1"/>
</dbReference>
<comment type="subcellular location">
    <subcellularLocation>
        <location evidence="1">Cell membrane</location>
        <topology evidence="1">Multi-pass membrane protein</topology>
    </subcellularLocation>
</comment>
<organism evidence="10 12">
    <name type="scientific">Lactiplantibacillus plantarum</name>
    <name type="common">Lactobacillus plantarum</name>
    <dbReference type="NCBI Taxonomy" id="1590"/>
    <lineage>
        <taxon>Bacteria</taxon>
        <taxon>Bacillati</taxon>
        <taxon>Bacillota</taxon>
        <taxon>Bacilli</taxon>
        <taxon>Lactobacillales</taxon>
        <taxon>Lactobacillaceae</taxon>
        <taxon>Lactiplantibacillus</taxon>
    </lineage>
</organism>
<feature type="transmembrane region" description="Helical" evidence="7">
    <location>
        <begin position="46"/>
        <end position="64"/>
    </location>
</feature>
<dbReference type="GO" id="GO:0022857">
    <property type="term" value="F:transmembrane transporter activity"/>
    <property type="evidence" value="ECO:0007669"/>
    <property type="project" value="InterPro"/>
</dbReference>
<dbReference type="GeneID" id="77216931"/>
<feature type="transmembrane region" description="Helical" evidence="7">
    <location>
        <begin position="101"/>
        <end position="122"/>
    </location>
</feature>
<feature type="transmembrane region" description="Helical" evidence="7">
    <location>
        <begin position="329"/>
        <end position="348"/>
    </location>
</feature>
<protein>
    <submittedName>
        <fullName evidence="11">MFS transporter</fullName>
    </submittedName>
</protein>
<feature type="domain" description="Major facilitator superfamily (MFS) profile" evidence="8">
    <location>
        <begin position="10"/>
        <end position="466"/>
    </location>
</feature>
<keyword evidence="4 7" id="KW-0812">Transmembrane</keyword>
<feature type="transmembrane region" description="Helical" evidence="7">
    <location>
        <begin position="266"/>
        <end position="289"/>
    </location>
</feature>
<dbReference type="EMBL" id="LUXM01000028">
    <property type="protein sequence ID" value="KZU94976.1"/>
    <property type="molecule type" value="Genomic_DNA"/>
</dbReference>
<keyword evidence="3" id="KW-1003">Cell membrane</keyword>
<feature type="transmembrane region" description="Helical" evidence="7">
    <location>
        <begin position="440"/>
        <end position="461"/>
    </location>
</feature>
<evidence type="ECO:0000313" key="11">
    <source>
        <dbReference type="EMBL" id="QQM61191.1"/>
    </source>
</evidence>
<dbReference type="PANTHER" id="PTHR42718:SF46">
    <property type="entry name" value="BLR6921 PROTEIN"/>
    <property type="match status" value="1"/>
</dbReference>
<dbReference type="InterPro" id="IPR036259">
    <property type="entry name" value="MFS_trans_sf"/>
</dbReference>
<dbReference type="Pfam" id="PF07690">
    <property type="entry name" value="MFS_1"/>
    <property type="match status" value="2"/>
</dbReference>
<feature type="transmembrane region" description="Helical" evidence="7">
    <location>
        <begin position="295"/>
        <end position="317"/>
    </location>
</feature>
<keyword evidence="6 7" id="KW-0472">Membrane</keyword>
<keyword evidence="5 7" id="KW-1133">Transmembrane helix</keyword>
<evidence type="ECO:0000313" key="13">
    <source>
        <dbReference type="Proteomes" id="UP000076989"/>
    </source>
</evidence>
<dbReference type="SUPFAM" id="SSF103473">
    <property type="entry name" value="MFS general substrate transporter"/>
    <property type="match status" value="1"/>
</dbReference>
<evidence type="ECO:0000256" key="5">
    <source>
        <dbReference type="ARBA" id="ARBA00022989"/>
    </source>
</evidence>
<feature type="transmembrane region" description="Helical" evidence="7">
    <location>
        <begin position="76"/>
        <end position="95"/>
    </location>
</feature>
<dbReference type="KEGG" id="lpb:SH83_01195"/>
<dbReference type="PROSITE" id="PS50850">
    <property type="entry name" value="MFS"/>
    <property type="match status" value="1"/>
</dbReference>
<keyword evidence="2" id="KW-0813">Transport</keyword>
<evidence type="ECO:0000313" key="10">
    <source>
        <dbReference type="EMBL" id="KZU94976.1"/>
    </source>
</evidence>
<dbReference type="EMBL" id="CP066817">
    <property type="protein sequence ID" value="QQM61191.1"/>
    <property type="molecule type" value="Genomic_DNA"/>
</dbReference>
<evidence type="ECO:0000256" key="7">
    <source>
        <dbReference type="SAM" id="Phobius"/>
    </source>
</evidence>
<dbReference type="Proteomes" id="UP000595466">
    <property type="component" value="Chromosome"/>
</dbReference>
<sequence length="466" mass="50411">MKTTTRSWLAMIVIGIFTIMANLDASIINIALPIMSKSLAVPISQITYTVMGYMVILSGLLVTFGKLGDIWGKGRIFTLGMYSFTIGSLMASVNFGFEFLLLARFVQAVGAAATLSNSYGLISELFDNHTRGTAMGINTMFISAGFVAGPALGGFLLQQFAWNAIFMINIPLGIIAIILGHLFLPKNHGRQQATKLDGWGAGILFIIITLFFVVLEAGQTIGFRQPLIIIGFIITLALTLYFIYLEKHRKNALLPLSIFKNRTFSLALLVGMLIPLINALFSFIFPLYLQDYLNWSVGTTGILMLIFPLIMAIAAPLGGWLSDLFSQQLVLLTGLVLIIITQIGFLFLDSHTSLTLIISLLISNGIGTGFFIAPNNTLLMSVVPQNQLGVAGSLQSLGNNIGNILGVALGSLALFTTMSIDAGYRVSTYLPAHPAWFAHGLTWSFSVSLICALLGFAISIINRPAH</sequence>
<dbReference type="EMBL" id="LUWI01000005">
    <property type="protein sequence ID" value="KZU08690.1"/>
    <property type="molecule type" value="Genomic_DNA"/>
</dbReference>